<sequence>MAFQFSTAARNAALDAIETATGSGPTLELRSGAAPADCGAADTGTLLASMTLPGDWLAAAANGTKAMLGTWQDSAAAAAGTVGHFRVRQGAACHIQGSVTATGGGGDMTLDNPALASGQQVTVTAFTLSAGGE</sequence>
<gene>
    <name evidence="1" type="ORF">BYZ73_20635</name>
</gene>
<dbReference type="EMBL" id="MUAV01000060">
    <property type="protein sequence ID" value="RAP39423.1"/>
    <property type="molecule type" value="Genomic_DNA"/>
</dbReference>
<accession>A0ABX9DDJ5</accession>
<evidence type="ECO:0000313" key="2">
    <source>
        <dbReference type="Proteomes" id="UP000248659"/>
    </source>
</evidence>
<dbReference type="Proteomes" id="UP000248659">
    <property type="component" value="Unassembled WGS sequence"/>
</dbReference>
<keyword evidence="2" id="KW-1185">Reference proteome</keyword>
<comment type="caution">
    <text evidence="1">The sequence shown here is derived from an EMBL/GenBank/DDBJ whole genome shotgun (WGS) entry which is preliminary data.</text>
</comment>
<dbReference type="RefSeq" id="WP_112317503.1">
    <property type="nucleotide sequence ID" value="NZ_MUAV01000060.1"/>
</dbReference>
<name>A0ABX9DDJ5_9RHOB</name>
<protein>
    <submittedName>
        <fullName evidence="1">Uncharacterized protein</fullName>
    </submittedName>
</protein>
<reference evidence="1 2" key="1">
    <citation type="submission" date="2017-01" db="EMBL/GenBank/DDBJ databases">
        <title>Genome sequence of Rhodovulum viride JA756.</title>
        <authorList>
            <person name="Lakshmi K.V."/>
            <person name="Tushar L.D."/>
            <person name="Sasikala C."/>
            <person name="Venkataramana C."/>
        </authorList>
    </citation>
    <scope>NUCLEOTIDE SEQUENCE [LARGE SCALE GENOMIC DNA]</scope>
    <source>
        <strain evidence="1 2">JA756</strain>
    </source>
</reference>
<organism evidence="1 2">
    <name type="scientific">Rhodovulum viride</name>
    <dbReference type="NCBI Taxonomy" id="1231134"/>
    <lineage>
        <taxon>Bacteria</taxon>
        <taxon>Pseudomonadati</taxon>
        <taxon>Pseudomonadota</taxon>
        <taxon>Alphaproteobacteria</taxon>
        <taxon>Rhodobacterales</taxon>
        <taxon>Paracoccaceae</taxon>
        <taxon>Rhodovulum</taxon>
    </lineage>
</organism>
<evidence type="ECO:0000313" key="1">
    <source>
        <dbReference type="EMBL" id="RAP39423.1"/>
    </source>
</evidence>
<proteinExistence type="predicted"/>